<keyword evidence="10" id="KW-0472">Membrane</keyword>
<reference evidence="13 14" key="1">
    <citation type="journal article" date="2020" name="Mol. Plant">
        <title>The Chromosome-Based Rubber Tree Genome Provides New Insights into Spurge Genome Evolution and Rubber Biosynthesis.</title>
        <authorList>
            <person name="Liu J."/>
            <person name="Shi C."/>
            <person name="Shi C.C."/>
            <person name="Li W."/>
            <person name="Zhang Q.J."/>
            <person name="Zhang Y."/>
            <person name="Li K."/>
            <person name="Lu H.F."/>
            <person name="Shi C."/>
            <person name="Zhu S.T."/>
            <person name="Xiao Z.Y."/>
            <person name="Nan H."/>
            <person name="Yue Y."/>
            <person name="Zhu X.G."/>
            <person name="Wu Y."/>
            <person name="Hong X.N."/>
            <person name="Fan G.Y."/>
            <person name="Tong Y."/>
            <person name="Zhang D."/>
            <person name="Mao C.L."/>
            <person name="Liu Y.L."/>
            <person name="Hao S.J."/>
            <person name="Liu W.Q."/>
            <person name="Lv M.Q."/>
            <person name="Zhang H.B."/>
            <person name="Liu Y."/>
            <person name="Hu-Tang G.R."/>
            <person name="Wang J.P."/>
            <person name="Wang J.H."/>
            <person name="Sun Y.H."/>
            <person name="Ni S.B."/>
            <person name="Chen W.B."/>
            <person name="Zhang X.C."/>
            <person name="Jiao Y.N."/>
            <person name="Eichler E.E."/>
            <person name="Li G.H."/>
            <person name="Liu X."/>
            <person name="Gao L.Z."/>
        </authorList>
    </citation>
    <scope>NUCLEOTIDE SEQUENCE [LARGE SCALE GENOMIC DNA]</scope>
    <source>
        <strain evidence="14">cv. GT1</strain>
        <tissue evidence="13">Leaf</tissue>
    </source>
</reference>
<evidence type="ECO:0000256" key="9">
    <source>
        <dbReference type="ARBA" id="ARBA00023010"/>
    </source>
</evidence>
<keyword evidence="14" id="KW-1185">Reference proteome</keyword>
<dbReference type="SUPFAM" id="SSF52540">
    <property type="entry name" value="P-loop containing nucleoside triphosphate hydrolases"/>
    <property type="match status" value="1"/>
</dbReference>
<proteinExistence type="predicted"/>
<dbReference type="GO" id="GO:0005886">
    <property type="term" value="C:plasma membrane"/>
    <property type="evidence" value="ECO:0007669"/>
    <property type="project" value="UniProtKB-SubCell"/>
</dbReference>
<dbReference type="AlphaFoldDB" id="A0A6A6JZV1"/>
<organism evidence="13 14">
    <name type="scientific">Hevea brasiliensis</name>
    <name type="common">Para rubber tree</name>
    <name type="synonym">Siphonia brasiliensis</name>
    <dbReference type="NCBI Taxonomy" id="3981"/>
    <lineage>
        <taxon>Eukaryota</taxon>
        <taxon>Viridiplantae</taxon>
        <taxon>Streptophyta</taxon>
        <taxon>Embryophyta</taxon>
        <taxon>Tracheophyta</taxon>
        <taxon>Spermatophyta</taxon>
        <taxon>Magnoliopsida</taxon>
        <taxon>eudicotyledons</taxon>
        <taxon>Gunneridae</taxon>
        <taxon>Pentapetalae</taxon>
        <taxon>rosids</taxon>
        <taxon>fabids</taxon>
        <taxon>Malpighiales</taxon>
        <taxon>Euphorbiaceae</taxon>
        <taxon>Crotonoideae</taxon>
        <taxon>Micrandreae</taxon>
        <taxon>Hevea</taxon>
    </lineage>
</organism>
<dbReference type="SMART" id="SM00958">
    <property type="entry name" value="SecA_PP_bind"/>
    <property type="match status" value="1"/>
</dbReference>
<dbReference type="InterPro" id="IPR036670">
    <property type="entry name" value="SecA_X-link_sf"/>
</dbReference>
<feature type="domain" description="SecA family profile" evidence="12">
    <location>
        <begin position="3"/>
        <end position="306"/>
    </location>
</feature>
<dbReference type="GO" id="GO:0017038">
    <property type="term" value="P:protein import"/>
    <property type="evidence" value="ECO:0007669"/>
    <property type="project" value="InterPro"/>
</dbReference>
<dbReference type="SMART" id="SM00957">
    <property type="entry name" value="SecA_DEAD"/>
    <property type="match status" value="1"/>
</dbReference>
<comment type="catalytic activity">
    <reaction evidence="11">
        <text>ATP + H2O + chloroplast-proteinSide 1 = ADP + phosphate + chloroplast-proteinSide 2.</text>
        <dbReference type="EC" id="7.4.2.4"/>
    </reaction>
</comment>
<dbReference type="InterPro" id="IPR011130">
    <property type="entry name" value="SecA_preprotein_X-link_dom"/>
</dbReference>
<dbReference type="InterPro" id="IPR027417">
    <property type="entry name" value="P-loop_NTPase"/>
</dbReference>
<protein>
    <recommendedName>
        <fullName evidence="2">chloroplast protein-transporting ATPase</fullName>
        <ecNumber evidence="2">7.4.2.4</ecNumber>
    </recommendedName>
</protein>
<keyword evidence="4" id="KW-0963">Cytoplasm</keyword>
<keyword evidence="6" id="KW-0067">ATP-binding</keyword>
<dbReference type="GO" id="GO:0006886">
    <property type="term" value="P:intracellular protein transport"/>
    <property type="evidence" value="ECO:0007669"/>
    <property type="project" value="InterPro"/>
</dbReference>
<dbReference type="PROSITE" id="PS51196">
    <property type="entry name" value="SECA_MOTOR_DEAD"/>
    <property type="match status" value="1"/>
</dbReference>
<evidence type="ECO:0000256" key="7">
    <source>
        <dbReference type="ARBA" id="ARBA00022927"/>
    </source>
</evidence>
<evidence type="ECO:0000256" key="2">
    <source>
        <dbReference type="ARBA" id="ARBA00012047"/>
    </source>
</evidence>
<evidence type="ECO:0000313" key="13">
    <source>
        <dbReference type="EMBL" id="KAF2282101.1"/>
    </source>
</evidence>
<dbReference type="GO" id="GO:0005829">
    <property type="term" value="C:cytosol"/>
    <property type="evidence" value="ECO:0007669"/>
    <property type="project" value="TreeGrafter"/>
</dbReference>
<comment type="caution">
    <text evidence="13">The sequence shown here is derived from an EMBL/GenBank/DDBJ whole genome shotgun (WGS) entry which is preliminary data.</text>
</comment>
<dbReference type="InterPro" id="IPR011115">
    <property type="entry name" value="SecA_DEAD"/>
</dbReference>
<dbReference type="EMBL" id="JAAGAX010000511">
    <property type="protein sequence ID" value="KAF2282101.1"/>
    <property type="molecule type" value="Genomic_DNA"/>
</dbReference>
<evidence type="ECO:0000256" key="5">
    <source>
        <dbReference type="ARBA" id="ARBA00022741"/>
    </source>
</evidence>
<dbReference type="Gene3D" id="3.40.50.300">
    <property type="entry name" value="P-loop containing nucleotide triphosphate hydrolases"/>
    <property type="match status" value="2"/>
</dbReference>
<evidence type="ECO:0000259" key="12">
    <source>
        <dbReference type="PROSITE" id="PS51196"/>
    </source>
</evidence>
<dbReference type="PRINTS" id="PR00906">
    <property type="entry name" value="SECA"/>
</dbReference>
<evidence type="ECO:0000256" key="4">
    <source>
        <dbReference type="ARBA" id="ARBA00022490"/>
    </source>
</evidence>
<dbReference type="FunFam" id="3.90.1440.10:FF:000001">
    <property type="entry name" value="Preprotein translocase subunit SecA"/>
    <property type="match status" value="1"/>
</dbReference>
<keyword evidence="8" id="KW-1278">Translocase</keyword>
<evidence type="ECO:0000256" key="8">
    <source>
        <dbReference type="ARBA" id="ARBA00022967"/>
    </source>
</evidence>
<evidence type="ECO:0000256" key="1">
    <source>
        <dbReference type="ARBA" id="ARBA00004413"/>
    </source>
</evidence>
<dbReference type="SUPFAM" id="SSF81767">
    <property type="entry name" value="Pre-protein crosslinking domain of SecA"/>
    <property type="match status" value="1"/>
</dbReference>
<comment type="subcellular location">
    <subcellularLocation>
        <location evidence="1">Cell membrane</location>
        <topology evidence="1">Peripheral membrane protein</topology>
        <orientation evidence="1">Cytoplasmic side</orientation>
    </subcellularLocation>
</comment>
<evidence type="ECO:0000313" key="14">
    <source>
        <dbReference type="Proteomes" id="UP000467840"/>
    </source>
</evidence>
<dbReference type="PANTHER" id="PTHR30612:SF0">
    <property type="entry name" value="CHLOROPLAST PROTEIN-TRANSPORTING ATPASE"/>
    <property type="match status" value="1"/>
</dbReference>
<dbReference type="InterPro" id="IPR014018">
    <property type="entry name" value="SecA_motor_DEAD"/>
</dbReference>
<dbReference type="Gene3D" id="3.90.1440.10">
    <property type="entry name" value="SecA, preprotein cross-linking domain"/>
    <property type="match status" value="1"/>
</dbReference>
<keyword evidence="3" id="KW-1003">Cell membrane</keyword>
<dbReference type="EC" id="7.4.2.4" evidence="2"/>
<evidence type="ECO:0000256" key="11">
    <source>
        <dbReference type="ARBA" id="ARBA00034043"/>
    </source>
</evidence>
<gene>
    <name evidence="13" type="ORF">GH714_042925</name>
</gene>
<dbReference type="Proteomes" id="UP000467840">
    <property type="component" value="Unassembled WGS sequence"/>
</dbReference>
<dbReference type="PANTHER" id="PTHR30612">
    <property type="entry name" value="SECA INNER MEMBRANE COMPONENT OF SEC PROTEIN SECRETION SYSTEM"/>
    <property type="match status" value="1"/>
</dbReference>
<evidence type="ECO:0000256" key="6">
    <source>
        <dbReference type="ARBA" id="ARBA00022840"/>
    </source>
</evidence>
<sequence>MLSMAKRVFWPYSYRSGGASFHKIVKNINAMEEGLSALSDSELASKTSHFKELLASGQTLDDLLVPAFAVVREAARRVLNMRHFDVQLIGGIALHRCMIAEMKTGEGKTLVATLAAYLGALEGAGVHVVTVNDYLARRDSEWMGNTRQEPANYFWPVERDSALYGRVDSLVRALTPEDYEVEEKNRSAFLTEEGAVKVEKMLLSKGLIPAGSSLYDTENIVMMHYVSQALRAHKLFAVNKDYIVKNGNVVIIDEFTGRMMEGRRYSDGLHQALEAKERLDVNSENQTLASTTFQNYFPHYGAAFQE</sequence>
<evidence type="ECO:0000256" key="3">
    <source>
        <dbReference type="ARBA" id="ARBA00022475"/>
    </source>
</evidence>
<name>A0A6A6JZV1_HEVBR</name>
<dbReference type="GO" id="GO:0005524">
    <property type="term" value="F:ATP binding"/>
    <property type="evidence" value="ECO:0007669"/>
    <property type="project" value="UniProtKB-KW"/>
</dbReference>
<evidence type="ECO:0000256" key="10">
    <source>
        <dbReference type="ARBA" id="ARBA00023136"/>
    </source>
</evidence>
<dbReference type="InterPro" id="IPR000185">
    <property type="entry name" value="SecA"/>
</dbReference>
<dbReference type="GO" id="GO:0016464">
    <property type="term" value="F:chloroplast protein-transporting ATPase activity"/>
    <property type="evidence" value="ECO:0007669"/>
    <property type="project" value="UniProtKB-EC"/>
</dbReference>
<dbReference type="Pfam" id="PF07517">
    <property type="entry name" value="SecA_DEAD"/>
    <property type="match status" value="2"/>
</dbReference>
<keyword evidence="5" id="KW-0547">Nucleotide-binding</keyword>
<dbReference type="GO" id="GO:0006605">
    <property type="term" value="P:protein targeting"/>
    <property type="evidence" value="ECO:0007669"/>
    <property type="project" value="InterPro"/>
</dbReference>
<keyword evidence="9" id="KW-0811">Translocation</keyword>
<keyword evidence="7" id="KW-0813">Transport</keyword>
<keyword evidence="7" id="KW-0653">Protein transport</keyword>
<accession>A0A6A6JZV1</accession>
<dbReference type="Pfam" id="PF01043">
    <property type="entry name" value="SecA_PP_bind"/>
    <property type="match status" value="1"/>
</dbReference>